<dbReference type="InterPro" id="IPR013785">
    <property type="entry name" value="Aldolase_TIM"/>
</dbReference>
<dbReference type="InterPro" id="IPR002220">
    <property type="entry name" value="DapA-like"/>
</dbReference>
<dbReference type="PANTHER" id="PTHR42849">
    <property type="entry name" value="N-ACETYLNEURAMINATE LYASE"/>
    <property type="match status" value="1"/>
</dbReference>
<accession>E1R633</accession>
<comment type="similarity">
    <text evidence="3">Belongs to the DapA family.</text>
</comment>
<feature type="active site" description="Schiff-base intermediate with substrate" evidence="4">
    <location>
        <position position="165"/>
    </location>
</feature>
<dbReference type="KEGG" id="ssm:Spirs_1671"/>
<gene>
    <name evidence="6" type="ordered locus">Spirs_1671</name>
</gene>
<dbReference type="eggNOG" id="COG0329">
    <property type="taxonomic scope" value="Bacteria"/>
</dbReference>
<organism evidence="6 7">
    <name type="scientific">Sediminispirochaeta smaragdinae (strain DSM 11293 / JCM 15392 / SEBR 4228)</name>
    <name type="common">Spirochaeta smaragdinae</name>
    <dbReference type="NCBI Taxonomy" id="573413"/>
    <lineage>
        <taxon>Bacteria</taxon>
        <taxon>Pseudomonadati</taxon>
        <taxon>Spirochaetota</taxon>
        <taxon>Spirochaetia</taxon>
        <taxon>Spirochaetales</taxon>
        <taxon>Spirochaetaceae</taxon>
        <taxon>Sediminispirochaeta</taxon>
    </lineage>
</organism>
<dbReference type="GO" id="GO:0005829">
    <property type="term" value="C:cytosol"/>
    <property type="evidence" value="ECO:0007669"/>
    <property type="project" value="TreeGrafter"/>
</dbReference>
<sequence length="306" mass="33372">MAKYYHGVIPPIITPVDEKENVDEKGFRELLNHCVDRGLHGIFVAGSNGETMALTQEQRDNAIRIAVDEVGSKVPVMSGVMDTSTRRVIENIKKMEDFGGKCAVITPIFYARHTSQDETVRLFEEASRQTSCDLMIYNIPMFTGLKLTADTVLKLAKIDKVVGVKDSSGDFGEFQKVLRVYADNPKFSVLQGSTAVSAGSMLEGADGYVPSIAPLFPELFTKMYDYAVAGNIGKTLELNAIVAETQKILGLCKNATASNKFALSLLGFTHKRVIAPQDGTTEADERAITSKVDEVNGLIRKAGLIQ</sequence>
<keyword evidence="7" id="KW-1185">Reference proteome</keyword>
<dbReference type="STRING" id="573413.Spirs_1671"/>
<dbReference type="Proteomes" id="UP000002318">
    <property type="component" value="Chromosome"/>
</dbReference>
<dbReference type="Pfam" id="PF00701">
    <property type="entry name" value="DHDPS"/>
    <property type="match status" value="1"/>
</dbReference>
<dbReference type="HOGENOM" id="CLU_049343_5_1_12"/>
<protein>
    <submittedName>
        <fullName evidence="6">Dihydrodipicolinate synthetase</fullName>
    </submittedName>
</protein>
<dbReference type="GO" id="GO:0008747">
    <property type="term" value="F:N-acetylneuraminate lyase activity"/>
    <property type="evidence" value="ECO:0007669"/>
    <property type="project" value="TreeGrafter"/>
</dbReference>
<evidence type="ECO:0000256" key="4">
    <source>
        <dbReference type="PIRSR" id="PIRSR001365-1"/>
    </source>
</evidence>
<dbReference type="EMBL" id="CP002116">
    <property type="protein sequence ID" value="ADK80798.1"/>
    <property type="molecule type" value="Genomic_DNA"/>
</dbReference>
<evidence type="ECO:0000256" key="1">
    <source>
        <dbReference type="ARBA" id="ARBA00023239"/>
    </source>
</evidence>
<evidence type="ECO:0000256" key="5">
    <source>
        <dbReference type="PIRSR" id="PIRSR001365-2"/>
    </source>
</evidence>
<dbReference type="PRINTS" id="PR00146">
    <property type="entry name" value="DHPICSNTHASE"/>
</dbReference>
<evidence type="ECO:0000256" key="2">
    <source>
        <dbReference type="ARBA" id="ARBA00023270"/>
    </source>
</evidence>
<evidence type="ECO:0000256" key="3">
    <source>
        <dbReference type="PIRNR" id="PIRNR001365"/>
    </source>
</evidence>
<dbReference type="CDD" id="cd00408">
    <property type="entry name" value="DHDPS-like"/>
    <property type="match status" value="1"/>
</dbReference>
<feature type="binding site" evidence="5">
    <location>
        <position position="209"/>
    </location>
    <ligand>
        <name>pyruvate</name>
        <dbReference type="ChEBI" id="CHEBI:15361"/>
    </ligand>
</feature>
<dbReference type="PIRSF" id="PIRSF001365">
    <property type="entry name" value="DHDPS"/>
    <property type="match status" value="1"/>
</dbReference>
<dbReference type="PROSITE" id="PS00666">
    <property type="entry name" value="DHDPS_2"/>
    <property type="match status" value="1"/>
</dbReference>
<name>E1R633_SEDSS</name>
<keyword evidence="1 3" id="KW-0456">Lyase</keyword>
<dbReference type="InterPro" id="IPR020625">
    <property type="entry name" value="Schiff_base-form_aldolases_AS"/>
</dbReference>
<feature type="active site" description="Proton donor/acceptor" evidence="4">
    <location>
        <position position="137"/>
    </location>
</feature>
<keyword evidence="2" id="KW-0704">Schiff base</keyword>
<proteinExistence type="inferred from homology"/>
<dbReference type="SMART" id="SM01130">
    <property type="entry name" value="DHDPS"/>
    <property type="match status" value="1"/>
</dbReference>
<dbReference type="PANTHER" id="PTHR42849:SF1">
    <property type="entry name" value="N-ACETYLNEURAMINATE LYASE"/>
    <property type="match status" value="1"/>
</dbReference>
<reference evidence="6 7" key="1">
    <citation type="journal article" date="2010" name="Stand. Genomic Sci.">
        <title>Complete genome sequence of Spirochaeta smaragdinae type strain (SEBR 4228).</title>
        <authorList>
            <person name="Mavromatis K."/>
            <person name="Yasawong M."/>
            <person name="Chertkov O."/>
            <person name="Lapidus A."/>
            <person name="Lucas S."/>
            <person name="Nolan M."/>
            <person name="Del Rio T.G."/>
            <person name="Tice H."/>
            <person name="Cheng J.F."/>
            <person name="Pitluck S."/>
            <person name="Liolios K."/>
            <person name="Ivanova N."/>
            <person name="Tapia R."/>
            <person name="Han C."/>
            <person name="Bruce D."/>
            <person name="Goodwin L."/>
            <person name="Pati A."/>
            <person name="Chen A."/>
            <person name="Palaniappan K."/>
            <person name="Land M."/>
            <person name="Hauser L."/>
            <person name="Chang Y.J."/>
            <person name="Jeffries C.D."/>
            <person name="Detter J.C."/>
            <person name="Rohde M."/>
            <person name="Brambilla E."/>
            <person name="Spring S."/>
            <person name="Goker M."/>
            <person name="Sikorski J."/>
            <person name="Woyke T."/>
            <person name="Bristow J."/>
            <person name="Eisen J.A."/>
            <person name="Markowitz V."/>
            <person name="Hugenholtz P."/>
            <person name="Klenk H.P."/>
            <person name="Kyrpides N.C."/>
        </authorList>
    </citation>
    <scope>NUCLEOTIDE SEQUENCE [LARGE SCALE GENOMIC DNA]</scope>
    <source>
        <strain evidence="7">DSM 11293 / JCM 15392 / SEBR 4228</strain>
    </source>
</reference>
<evidence type="ECO:0000313" key="6">
    <source>
        <dbReference type="EMBL" id="ADK80798.1"/>
    </source>
</evidence>
<dbReference type="Gene3D" id="3.20.20.70">
    <property type="entry name" value="Aldolase class I"/>
    <property type="match status" value="1"/>
</dbReference>
<dbReference type="SUPFAM" id="SSF51569">
    <property type="entry name" value="Aldolase"/>
    <property type="match status" value="1"/>
</dbReference>
<dbReference type="GO" id="GO:0019262">
    <property type="term" value="P:N-acetylneuraminate catabolic process"/>
    <property type="evidence" value="ECO:0007669"/>
    <property type="project" value="TreeGrafter"/>
</dbReference>
<dbReference type="AlphaFoldDB" id="E1R633"/>
<dbReference type="RefSeq" id="WP_013254262.1">
    <property type="nucleotide sequence ID" value="NC_014364.1"/>
</dbReference>
<evidence type="ECO:0000313" key="7">
    <source>
        <dbReference type="Proteomes" id="UP000002318"/>
    </source>
</evidence>